<protein>
    <submittedName>
        <fullName evidence="2">Uncharacterized protein</fullName>
    </submittedName>
</protein>
<feature type="region of interest" description="Disordered" evidence="1">
    <location>
        <begin position="1"/>
        <end position="140"/>
    </location>
</feature>
<gene>
    <name evidence="2" type="ORF">NliqN6_5501</name>
</gene>
<comment type="caution">
    <text evidence="2">The sequence shown here is derived from an EMBL/GenBank/DDBJ whole genome shotgun (WGS) entry which is preliminary data.</text>
</comment>
<keyword evidence="3" id="KW-1185">Reference proteome</keyword>
<name>A0A8H3TXU8_9TREE</name>
<sequence>MTSDHEESDSESSPESSGSTAQRSAKTRFGVDLKGKGKVLVGQEGSGDEGNSPQDDTLSQAPSSATSSEEHEFWPEVGVPSSGDQSVLGEGDPLGTTADGPRAGNESGSGQVEIPGDGHSGQTDYAGSRFKDDEEYTPRI</sequence>
<dbReference type="EMBL" id="BLZA01000035">
    <property type="protein sequence ID" value="GHJ89099.1"/>
    <property type="molecule type" value="Genomic_DNA"/>
</dbReference>
<evidence type="ECO:0000313" key="2">
    <source>
        <dbReference type="EMBL" id="GHJ89099.1"/>
    </source>
</evidence>
<dbReference type="Proteomes" id="UP000620104">
    <property type="component" value="Unassembled WGS sequence"/>
</dbReference>
<accession>A0A8H3TXU8</accession>
<dbReference type="AlphaFoldDB" id="A0A8H3TXU8"/>
<feature type="compositionally biased region" description="Basic and acidic residues" evidence="1">
    <location>
        <begin position="129"/>
        <end position="140"/>
    </location>
</feature>
<reference evidence="2" key="1">
    <citation type="submission" date="2020-07" db="EMBL/GenBank/DDBJ databases">
        <title>Draft Genome Sequence of a Deep-Sea Yeast, Naganishia (Cryptococcus) liquefaciens strain N6.</title>
        <authorList>
            <person name="Han Y.W."/>
            <person name="Kajitani R."/>
            <person name="Morimoto H."/>
            <person name="Parhat M."/>
            <person name="Tsubouchi H."/>
            <person name="Bakenova O."/>
            <person name="Ogata M."/>
            <person name="Argunhan B."/>
            <person name="Aoki R."/>
            <person name="Kajiwara S."/>
            <person name="Itoh T."/>
            <person name="Iwasaki H."/>
        </authorList>
    </citation>
    <scope>NUCLEOTIDE SEQUENCE</scope>
    <source>
        <strain evidence="2">N6</strain>
    </source>
</reference>
<feature type="compositionally biased region" description="Acidic residues" evidence="1">
    <location>
        <begin position="1"/>
        <end position="12"/>
    </location>
</feature>
<organism evidence="2 3">
    <name type="scientific">Naganishia liquefaciens</name>
    <dbReference type="NCBI Taxonomy" id="104408"/>
    <lineage>
        <taxon>Eukaryota</taxon>
        <taxon>Fungi</taxon>
        <taxon>Dikarya</taxon>
        <taxon>Basidiomycota</taxon>
        <taxon>Agaricomycotina</taxon>
        <taxon>Tremellomycetes</taxon>
        <taxon>Filobasidiales</taxon>
        <taxon>Filobasidiaceae</taxon>
        <taxon>Naganishia</taxon>
    </lineage>
</organism>
<evidence type="ECO:0000313" key="3">
    <source>
        <dbReference type="Proteomes" id="UP000620104"/>
    </source>
</evidence>
<evidence type="ECO:0000256" key="1">
    <source>
        <dbReference type="SAM" id="MobiDB-lite"/>
    </source>
</evidence>
<proteinExistence type="predicted"/>
<feature type="compositionally biased region" description="Polar residues" evidence="1">
    <location>
        <begin position="49"/>
        <end position="67"/>
    </location>
</feature>